<feature type="region of interest" description="Disordered" evidence="1">
    <location>
        <begin position="54"/>
        <end position="76"/>
    </location>
</feature>
<dbReference type="Pfam" id="PF23983">
    <property type="entry name" value="P11_C"/>
    <property type="match status" value="1"/>
</dbReference>
<name>A0A6C0C3B7_9ZZZZ</name>
<evidence type="ECO:0000259" key="2">
    <source>
        <dbReference type="Pfam" id="PF23983"/>
    </source>
</evidence>
<feature type="region of interest" description="Disordered" evidence="1">
    <location>
        <begin position="149"/>
        <end position="178"/>
    </location>
</feature>
<protein>
    <recommendedName>
        <fullName evidence="2">Minor capsid protein P11 C-terminal conserved region domain-containing protein</fullName>
    </recommendedName>
</protein>
<feature type="compositionally biased region" description="Basic and acidic residues" evidence="1">
    <location>
        <begin position="168"/>
        <end position="178"/>
    </location>
</feature>
<proteinExistence type="predicted"/>
<reference evidence="3" key="1">
    <citation type="journal article" date="2020" name="Nature">
        <title>Giant virus diversity and host interactions through global metagenomics.</title>
        <authorList>
            <person name="Schulz F."/>
            <person name="Roux S."/>
            <person name="Paez-Espino D."/>
            <person name="Jungbluth S."/>
            <person name="Walsh D.A."/>
            <person name="Denef V.J."/>
            <person name="McMahon K.D."/>
            <person name="Konstantinidis K.T."/>
            <person name="Eloe-Fadrosh E.A."/>
            <person name="Kyrpides N.C."/>
            <person name="Woyke T."/>
        </authorList>
    </citation>
    <scope>NUCLEOTIDE SEQUENCE</scope>
    <source>
        <strain evidence="3">GVMAG-M-3300020185-18</strain>
    </source>
</reference>
<evidence type="ECO:0000256" key="1">
    <source>
        <dbReference type="SAM" id="MobiDB-lite"/>
    </source>
</evidence>
<evidence type="ECO:0000313" key="3">
    <source>
        <dbReference type="EMBL" id="QHS98866.1"/>
    </source>
</evidence>
<dbReference type="EMBL" id="MN739326">
    <property type="protein sequence ID" value="QHS98866.1"/>
    <property type="molecule type" value="Genomic_DNA"/>
</dbReference>
<sequence length="178" mass="18829">MISLKKLVNQLLKNKMLMLVAGAALVVCLYHYEFGKSKIVGAMTTASGVNNLTSNSVSPADPHGQNERVASANGLSTDNYGLPPSCAKQEVVNPGDLLPRDNNSEFSKLNPSGAGDLQNVSLLKAGHHIGINTVGQSLRNANLQLRSEPANPQVATGPWNSSTIQGDPYRRPLELGSA</sequence>
<organism evidence="3">
    <name type="scientific">viral metagenome</name>
    <dbReference type="NCBI Taxonomy" id="1070528"/>
    <lineage>
        <taxon>unclassified sequences</taxon>
        <taxon>metagenomes</taxon>
        <taxon>organismal metagenomes</taxon>
    </lineage>
</organism>
<feature type="domain" description="Minor capsid protein P11 C-terminal conserved region" evidence="2">
    <location>
        <begin position="92"/>
        <end position="174"/>
    </location>
</feature>
<dbReference type="AlphaFoldDB" id="A0A6C0C3B7"/>
<accession>A0A6C0C3B7</accession>
<dbReference type="InterPro" id="IPR055730">
    <property type="entry name" value="P11_C"/>
</dbReference>